<evidence type="ECO:0000313" key="1">
    <source>
        <dbReference type="EMBL" id="KAJ9601766.1"/>
    </source>
</evidence>
<dbReference type="EMBL" id="JASPKZ010000003">
    <property type="protein sequence ID" value="KAJ9601766.1"/>
    <property type="molecule type" value="Genomic_DNA"/>
</dbReference>
<comment type="caution">
    <text evidence="1">The sequence shown here is derived from an EMBL/GenBank/DDBJ whole genome shotgun (WGS) entry which is preliminary data.</text>
</comment>
<name>A0AAD8ETJ5_DIPPU</name>
<protein>
    <submittedName>
        <fullName evidence="1">Uncharacterized protein</fullName>
    </submittedName>
</protein>
<sequence>FLSEAFGRNKWIRCEMFVIQLILLVGIDSLFRITSVFLKTRGSRPVLHLVNYNVDVV</sequence>
<keyword evidence="2" id="KW-1185">Reference proteome</keyword>
<organism evidence="1 2">
    <name type="scientific">Diploptera punctata</name>
    <name type="common">Pacific beetle cockroach</name>
    <dbReference type="NCBI Taxonomy" id="6984"/>
    <lineage>
        <taxon>Eukaryota</taxon>
        <taxon>Metazoa</taxon>
        <taxon>Ecdysozoa</taxon>
        <taxon>Arthropoda</taxon>
        <taxon>Hexapoda</taxon>
        <taxon>Insecta</taxon>
        <taxon>Pterygota</taxon>
        <taxon>Neoptera</taxon>
        <taxon>Polyneoptera</taxon>
        <taxon>Dictyoptera</taxon>
        <taxon>Blattodea</taxon>
        <taxon>Blaberoidea</taxon>
        <taxon>Blaberidae</taxon>
        <taxon>Diplopterinae</taxon>
        <taxon>Diploptera</taxon>
    </lineage>
</organism>
<proteinExistence type="predicted"/>
<gene>
    <name evidence="1" type="ORF">L9F63_000058</name>
</gene>
<reference evidence="1" key="2">
    <citation type="submission" date="2023-05" db="EMBL/GenBank/DDBJ databases">
        <authorList>
            <person name="Fouks B."/>
        </authorList>
    </citation>
    <scope>NUCLEOTIDE SEQUENCE</scope>
    <source>
        <strain evidence="1">Stay&amp;Tobe</strain>
        <tissue evidence="1">Testes</tissue>
    </source>
</reference>
<accession>A0AAD8ETJ5</accession>
<reference evidence="1" key="1">
    <citation type="journal article" date="2023" name="IScience">
        <title>Live-bearing cockroach genome reveals convergent evolutionary mechanisms linked to viviparity in insects and beyond.</title>
        <authorList>
            <person name="Fouks B."/>
            <person name="Harrison M.C."/>
            <person name="Mikhailova A.A."/>
            <person name="Marchal E."/>
            <person name="English S."/>
            <person name="Carruthers M."/>
            <person name="Jennings E.C."/>
            <person name="Chiamaka E.L."/>
            <person name="Frigard R.A."/>
            <person name="Pippel M."/>
            <person name="Attardo G.M."/>
            <person name="Benoit J.B."/>
            <person name="Bornberg-Bauer E."/>
            <person name="Tobe S.S."/>
        </authorList>
    </citation>
    <scope>NUCLEOTIDE SEQUENCE</scope>
    <source>
        <strain evidence="1">Stay&amp;Tobe</strain>
    </source>
</reference>
<feature type="non-terminal residue" evidence="1">
    <location>
        <position position="1"/>
    </location>
</feature>
<dbReference type="AlphaFoldDB" id="A0AAD8ETJ5"/>
<dbReference type="Proteomes" id="UP001233999">
    <property type="component" value="Unassembled WGS sequence"/>
</dbReference>
<evidence type="ECO:0000313" key="2">
    <source>
        <dbReference type="Proteomes" id="UP001233999"/>
    </source>
</evidence>
<feature type="non-terminal residue" evidence="1">
    <location>
        <position position="57"/>
    </location>
</feature>